<name>A0ABQ9GDC5_9NEOP</name>
<evidence type="ECO:0000256" key="1">
    <source>
        <dbReference type="SAM" id="MobiDB-lite"/>
    </source>
</evidence>
<comment type="caution">
    <text evidence="2">The sequence shown here is derived from an EMBL/GenBank/DDBJ whole genome shotgun (WGS) entry which is preliminary data.</text>
</comment>
<reference evidence="2 3" key="1">
    <citation type="submission" date="2023-02" db="EMBL/GenBank/DDBJ databases">
        <title>LHISI_Scaffold_Assembly.</title>
        <authorList>
            <person name="Stuart O.P."/>
            <person name="Cleave R."/>
            <person name="Magrath M.J.L."/>
            <person name="Mikheyev A.S."/>
        </authorList>
    </citation>
    <scope>NUCLEOTIDE SEQUENCE [LARGE SCALE GENOMIC DNA]</scope>
    <source>
        <strain evidence="2">Daus_M_001</strain>
        <tissue evidence="2">Leg muscle</tissue>
    </source>
</reference>
<feature type="compositionally biased region" description="Basic and acidic residues" evidence="1">
    <location>
        <begin position="311"/>
        <end position="326"/>
    </location>
</feature>
<accession>A0ABQ9GDC5</accession>
<organism evidence="2 3">
    <name type="scientific">Dryococelus australis</name>
    <dbReference type="NCBI Taxonomy" id="614101"/>
    <lineage>
        <taxon>Eukaryota</taxon>
        <taxon>Metazoa</taxon>
        <taxon>Ecdysozoa</taxon>
        <taxon>Arthropoda</taxon>
        <taxon>Hexapoda</taxon>
        <taxon>Insecta</taxon>
        <taxon>Pterygota</taxon>
        <taxon>Neoptera</taxon>
        <taxon>Polyneoptera</taxon>
        <taxon>Phasmatodea</taxon>
        <taxon>Verophasmatodea</taxon>
        <taxon>Anareolatae</taxon>
        <taxon>Phasmatidae</taxon>
        <taxon>Eurycanthinae</taxon>
        <taxon>Dryococelus</taxon>
    </lineage>
</organism>
<protein>
    <submittedName>
        <fullName evidence="2">Uncharacterized protein</fullName>
    </submittedName>
</protein>
<dbReference type="Proteomes" id="UP001159363">
    <property type="component" value="Chromosome 12"/>
</dbReference>
<evidence type="ECO:0000313" key="2">
    <source>
        <dbReference type="EMBL" id="KAJ8870381.1"/>
    </source>
</evidence>
<feature type="region of interest" description="Disordered" evidence="1">
    <location>
        <begin position="293"/>
        <end position="326"/>
    </location>
</feature>
<evidence type="ECO:0000313" key="3">
    <source>
        <dbReference type="Proteomes" id="UP001159363"/>
    </source>
</evidence>
<sequence>MKTQGQCGPVATRRSVAQTSLRLATTMARRENTRACAASAGEWELQRWVKAVARHDTSVESRPPYLKAVHGLHWHAFHLRLRLYAQGHEQACIVFVVYLWDFKRRSYQFIGVQFAAQLRTGSWSGITVCFKMQQVPSHYIVTHFKLVRLSGPWTKDVVDRFVFSTSPQLDLTVTSTTVKVTWSTWLDYSPPSKTNRVLHPWPDHSGFSQGGIVPDDAVPLPSGIAPCSPYLALIGSEDLAVKSHPALFTRSPRIAITSLGRTTRAPNNHDLCPRLSSRDLDGASYSYRPRARREKVHLHRGAPAASSRSCAKHEAEEYPETREDVSNREWTMHNSELLERPMSTRMIQLITHSHREHHPKIASTVRVQTPDSYAQSLAHRPPIAETVFDTRRVRSQVIRAWASPQSLQSVSIKYYYIFKINTPLNVQP</sequence>
<gene>
    <name evidence="2" type="ORF">PR048_029402</name>
</gene>
<proteinExistence type="predicted"/>
<keyword evidence="3" id="KW-1185">Reference proteome</keyword>
<dbReference type="EMBL" id="JARBHB010000013">
    <property type="protein sequence ID" value="KAJ8870381.1"/>
    <property type="molecule type" value="Genomic_DNA"/>
</dbReference>